<dbReference type="PATRIC" id="fig|1423804.4.peg.464"/>
<protein>
    <submittedName>
        <fullName evidence="2">Uncharacterized protein</fullName>
    </submittedName>
</protein>
<sequence>MQLKRQQHTQPKVSATTPPATLNWVGGLLTVLLTGVVVGTTLPWLAQRFSFTGPVTGLTGLILAALIGMGLLAGFKHVDGLVVHVRSRQQ</sequence>
<keyword evidence="1" id="KW-1133">Transmembrane helix</keyword>
<name>A0A0R2F9D9_9LACO</name>
<evidence type="ECO:0000256" key="1">
    <source>
        <dbReference type="SAM" id="Phobius"/>
    </source>
</evidence>
<dbReference type="AlphaFoldDB" id="A0A0R2F9D9"/>
<dbReference type="RefSeq" id="WP_054732338.1">
    <property type="nucleotide sequence ID" value="NZ_AYZM01000079.1"/>
</dbReference>
<dbReference type="EMBL" id="AYZM01000079">
    <property type="protein sequence ID" value="KRN24959.1"/>
    <property type="molecule type" value="Genomic_DNA"/>
</dbReference>
<reference evidence="2 3" key="1">
    <citation type="journal article" date="2015" name="Genome Announc.">
        <title>Expanding the biotechnology potential of lactobacilli through comparative genomics of 213 strains and associated genera.</title>
        <authorList>
            <person name="Sun Z."/>
            <person name="Harris H.M."/>
            <person name="McCann A."/>
            <person name="Guo C."/>
            <person name="Argimon S."/>
            <person name="Zhang W."/>
            <person name="Yang X."/>
            <person name="Jeffery I.B."/>
            <person name="Cooney J.C."/>
            <person name="Kagawa T.F."/>
            <person name="Liu W."/>
            <person name="Song Y."/>
            <person name="Salvetti E."/>
            <person name="Wrobel A."/>
            <person name="Rasinkangas P."/>
            <person name="Parkhill J."/>
            <person name="Rea M.C."/>
            <person name="O'Sullivan O."/>
            <person name="Ritari J."/>
            <person name="Douillard F.P."/>
            <person name="Paul Ross R."/>
            <person name="Yang R."/>
            <person name="Briner A.E."/>
            <person name="Felis G.E."/>
            <person name="de Vos W.M."/>
            <person name="Barrangou R."/>
            <person name="Klaenhammer T.R."/>
            <person name="Caufield P.W."/>
            <person name="Cui Y."/>
            <person name="Zhang H."/>
            <person name="O'Toole P.W."/>
        </authorList>
    </citation>
    <scope>NUCLEOTIDE SEQUENCE [LARGE SCALE GENOMIC DNA]</scope>
    <source>
        <strain evidence="2 3">DSM 23365</strain>
    </source>
</reference>
<dbReference type="STRING" id="1423804.FD14_GL000427"/>
<feature type="transmembrane region" description="Helical" evidence="1">
    <location>
        <begin position="58"/>
        <end position="78"/>
    </location>
</feature>
<keyword evidence="3" id="KW-1185">Reference proteome</keyword>
<gene>
    <name evidence="2" type="ORF">FD14_GL000427</name>
</gene>
<accession>A0A0R2F9D9</accession>
<feature type="transmembrane region" description="Helical" evidence="1">
    <location>
        <begin position="21"/>
        <end position="46"/>
    </location>
</feature>
<comment type="caution">
    <text evidence="2">The sequence shown here is derived from an EMBL/GenBank/DDBJ whole genome shotgun (WGS) entry which is preliminary data.</text>
</comment>
<proteinExistence type="predicted"/>
<dbReference type="Proteomes" id="UP000051442">
    <property type="component" value="Unassembled WGS sequence"/>
</dbReference>
<keyword evidence="1" id="KW-0812">Transmembrane</keyword>
<evidence type="ECO:0000313" key="3">
    <source>
        <dbReference type="Proteomes" id="UP000051442"/>
    </source>
</evidence>
<organism evidence="2 3">
    <name type="scientific">Secundilactobacillus similis DSM 23365 = JCM 2765</name>
    <dbReference type="NCBI Taxonomy" id="1423804"/>
    <lineage>
        <taxon>Bacteria</taxon>
        <taxon>Bacillati</taxon>
        <taxon>Bacillota</taxon>
        <taxon>Bacilli</taxon>
        <taxon>Lactobacillales</taxon>
        <taxon>Lactobacillaceae</taxon>
        <taxon>Secundilactobacillus</taxon>
    </lineage>
</organism>
<evidence type="ECO:0000313" key="2">
    <source>
        <dbReference type="EMBL" id="KRN24959.1"/>
    </source>
</evidence>
<keyword evidence="1" id="KW-0472">Membrane</keyword>